<evidence type="ECO:0000256" key="1">
    <source>
        <dbReference type="ARBA" id="ARBA00004651"/>
    </source>
</evidence>
<dbReference type="EMBL" id="AZST01001017">
    <property type="protein sequence ID" value="KEP46626.1"/>
    <property type="molecule type" value="Genomic_DNA"/>
</dbReference>
<evidence type="ECO:0000256" key="5">
    <source>
        <dbReference type="ARBA" id="ARBA00022989"/>
    </source>
</evidence>
<evidence type="ECO:0000256" key="3">
    <source>
        <dbReference type="ARBA" id="ARBA00022475"/>
    </source>
</evidence>
<dbReference type="Proteomes" id="UP000027456">
    <property type="component" value="Unassembled WGS sequence"/>
</dbReference>
<gene>
    <name evidence="9" type="ORF">V565_189120</name>
</gene>
<evidence type="ECO:0000256" key="2">
    <source>
        <dbReference type="ARBA" id="ARBA00022448"/>
    </source>
</evidence>
<reference evidence="9 10" key="1">
    <citation type="submission" date="2013-12" db="EMBL/GenBank/DDBJ databases">
        <authorList>
            <person name="Cubeta M."/>
            <person name="Pakala S."/>
            <person name="Fedorova N."/>
            <person name="Thomas E."/>
            <person name="Dean R."/>
            <person name="Jabaji S."/>
            <person name="Neate S."/>
            <person name="Toda T."/>
            <person name="Tavantzis S."/>
            <person name="Vilgalys R."/>
            <person name="Bharathan N."/>
            <person name="Pakala S."/>
            <person name="Losada L.S."/>
            <person name="Zafar N."/>
            <person name="Nierman W."/>
        </authorList>
    </citation>
    <scope>NUCLEOTIDE SEQUENCE [LARGE SCALE GENOMIC DNA]</scope>
    <source>
        <strain evidence="9 10">123E</strain>
    </source>
</reference>
<protein>
    <submittedName>
        <fullName evidence="9">Bestrophin protein</fullName>
    </submittedName>
</protein>
<dbReference type="GO" id="GO:0005886">
    <property type="term" value="C:plasma membrane"/>
    <property type="evidence" value="ECO:0007669"/>
    <property type="project" value="UniProtKB-SubCell"/>
</dbReference>
<evidence type="ECO:0000313" key="10">
    <source>
        <dbReference type="Proteomes" id="UP000027456"/>
    </source>
</evidence>
<proteinExistence type="predicted"/>
<sequence>MVSANPLIAGGFTLRKFRGTVLNDVWPEILFFTSIAVMVTCVEKYTTTQLTFSNQLLTVLGTVIGLVLSFRTTSAYDRYWEGRKLWSTISLSSRNLATVIWIHVPTDRTPKDKDKDQDSVSEPLPKDHLLRAKIEKASMINLVQAFSVAVKHYLRGEPGIYYKDLYPLIAFLPQYAIEDAPSESDDKLPLWSDDANLGGHHLPRDPNSTEGGFKPKKGKTFDPEKVLPDVAPDHVHLAPARNPPQTTFFDYFPFLMPIKTLFKLIKRIFVRQANDGSLQDGERGAWTGKKKHRPVVESIVPLEISLHLNSYFDFLLQSGLLQSSAAGAFGTNLNSLQDAAVQLRRIATTPLPFAYQAHLRMAIWLYVFFLPFQIYEAMKWLTIPATTLTALLFIGFLEIGAEVENPFNYDDNDLDIDGYCLAIARELAEIMAHEPKKPTSFIFNELNQPFAPGDRRTASDLLSSKEGNEYLDETNGMESVHATMVRNWRSVTEMTTHHKQKIAA</sequence>
<keyword evidence="4" id="KW-0812">Transmembrane</keyword>
<keyword evidence="2" id="KW-0813">Transport</keyword>
<evidence type="ECO:0000313" key="9">
    <source>
        <dbReference type="EMBL" id="KEP46626.1"/>
    </source>
</evidence>
<evidence type="ECO:0000256" key="7">
    <source>
        <dbReference type="ARBA" id="ARBA00023136"/>
    </source>
</evidence>
<keyword evidence="10" id="KW-1185">Reference proteome</keyword>
<dbReference type="GO" id="GO:0005254">
    <property type="term" value="F:chloride channel activity"/>
    <property type="evidence" value="ECO:0007669"/>
    <property type="project" value="InterPro"/>
</dbReference>
<evidence type="ECO:0000256" key="6">
    <source>
        <dbReference type="ARBA" id="ARBA00023065"/>
    </source>
</evidence>
<keyword evidence="7" id="KW-0472">Membrane</keyword>
<keyword evidence="3" id="KW-1003">Cell membrane</keyword>
<feature type="region of interest" description="Disordered" evidence="8">
    <location>
        <begin position="198"/>
        <end position="218"/>
    </location>
</feature>
<keyword evidence="6" id="KW-0406">Ion transport</keyword>
<dbReference type="PANTHER" id="PTHR33281">
    <property type="entry name" value="UPF0187 PROTEIN YNEE"/>
    <property type="match status" value="1"/>
</dbReference>
<dbReference type="Pfam" id="PF25539">
    <property type="entry name" value="Bestrophin_2"/>
    <property type="match status" value="2"/>
</dbReference>
<evidence type="ECO:0000256" key="4">
    <source>
        <dbReference type="ARBA" id="ARBA00022692"/>
    </source>
</evidence>
<dbReference type="OrthoDB" id="1368at2759"/>
<dbReference type="STRING" id="1423351.A0A074RHM7"/>
<keyword evidence="5" id="KW-1133">Transmembrane helix</keyword>
<dbReference type="HOGENOM" id="CLU_029790_6_1_1"/>
<accession>A0A074RHM7</accession>
<dbReference type="PANTHER" id="PTHR33281:SF19">
    <property type="entry name" value="VOLTAGE-DEPENDENT ANION CHANNEL-FORMING PROTEIN YNEE"/>
    <property type="match status" value="1"/>
</dbReference>
<evidence type="ECO:0000256" key="8">
    <source>
        <dbReference type="SAM" id="MobiDB-lite"/>
    </source>
</evidence>
<dbReference type="InterPro" id="IPR044669">
    <property type="entry name" value="YneE/VCCN1/2-like"/>
</dbReference>
<dbReference type="AlphaFoldDB" id="A0A074RHM7"/>
<comment type="caution">
    <text evidence="9">The sequence shown here is derived from an EMBL/GenBank/DDBJ whole genome shotgun (WGS) entry which is preliminary data.</text>
</comment>
<organism evidence="9 10">
    <name type="scientific">Rhizoctonia solani 123E</name>
    <dbReference type="NCBI Taxonomy" id="1423351"/>
    <lineage>
        <taxon>Eukaryota</taxon>
        <taxon>Fungi</taxon>
        <taxon>Dikarya</taxon>
        <taxon>Basidiomycota</taxon>
        <taxon>Agaricomycotina</taxon>
        <taxon>Agaricomycetes</taxon>
        <taxon>Cantharellales</taxon>
        <taxon>Ceratobasidiaceae</taxon>
        <taxon>Rhizoctonia</taxon>
    </lineage>
</organism>
<comment type="subcellular location">
    <subcellularLocation>
        <location evidence="1">Cell membrane</location>
        <topology evidence="1">Multi-pass membrane protein</topology>
    </subcellularLocation>
</comment>
<name>A0A074RHM7_9AGAM</name>